<dbReference type="STRING" id="36022.A0A061ATB3"/>
<dbReference type="OMA" id="KFVMVMF"/>
<dbReference type="Gene3D" id="3.40.50.1820">
    <property type="entry name" value="alpha/beta hydrolase"/>
    <property type="match status" value="1"/>
</dbReference>
<evidence type="ECO:0000313" key="11">
    <source>
        <dbReference type="EMBL" id="ONH70027.1"/>
    </source>
</evidence>
<reference evidence="12" key="2">
    <citation type="journal article" date="2017" name="Genome Announc.">
        <title>Genome sequences of Cyberlindnera fabianii 65, Pichia kudriavzevii 129, and Saccharomyces cerevisiae 131 isolated from fermented masau fruits in Zimbabwe.</title>
        <authorList>
            <person name="van Rijswijck I.M.H."/>
            <person name="Derks M.F.L."/>
            <person name="Abee T."/>
            <person name="de Ridder D."/>
            <person name="Smid E.J."/>
        </authorList>
    </citation>
    <scope>NUCLEOTIDE SEQUENCE [LARGE SCALE GENOMIC DNA]</scope>
    <source>
        <strain evidence="12">65</strain>
    </source>
</reference>
<protein>
    <recommendedName>
        <fullName evidence="3">Palmitoyl-protein thioesterase 1</fullName>
        <ecNumber evidence="2">3.1.2.22</ecNumber>
    </recommendedName>
    <alternativeName>
        <fullName evidence="8">Palmitoyl-protein hydrolase 1</fullName>
    </alternativeName>
</protein>
<dbReference type="PANTHER" id="PTHR11247:SF8">
    <property type="entry name" value="PALMITOYL-PROTEIN THIOESTERASE 1"/>
    <property type="match status" value="1"/>
</dbReference>
<dbReference type="FunFam" id="3.40.50.1820:FF:000107">
    <property type="entry name" value="Palmitoyl-protein thioesterase 1"/>
    <property type="match status" value="1"/>
</dbReference>
<dbReference type="OrthoDB" id="10263094at2759"/>
<dbReference type="SUPFAM" id="SSF53474">
    <property type="entry name" value="alpha/beta-Hydrolases"/>
    <property type="match status" value="1"/>
</dbReference>
<keyword evidence="6" id="KW-1015">Disulfide bond</keyword>
<accession>A0A061ATB3</accession>
<comment type="similarity">
    <text evidence="1">Belongs to the palmitoyl-protein thioesterase family.</text>
</comment>
<name>A0A061ATB3_CYBFA</name>
<organism evidence="10">
    <name type="scientific">Cyberlindnera fabianii</name>
    <name type="common">Yeast</name>
    <name type="synonym">Hansenula fabianii</name>
    <dbReference type="NCBI Taxonomy" id="36022"/>
    <lineage>
        <taxon>Eukaryota</taxon>
        <taxon>Fungi</taxon>
        <taxon>Dikarya</taxon>
        <taxon>Ascomycota</taxon>
        <taxon>Saccharomycotina</taxon>
        <taxon>Saccharomycetes</taxon>
        <taxon>Phaffomycetales</taxon>
        <taxon>Phaffomycetaceae</taxon>
        <taxon>Cyberlindnera</taxon>
    </lineage>
</organism>
<gene>
    <name evidence="11" type="ORF">BON22_0180</name>
    <name evidence="10" type="ORF">CYFA0S_02e03532g</name>
</gene>
<evidence type="ECO:0000256" key="4">
    <source>
        <dbReference type="ARBA" id="ARBA00022729"/>
    </source>
</evidence>
<evidence type="ECO:0000256" key="5">
    <source>
        <dbReference type="ARBA" id="ARBA00022801"/>
    </source>
</evidence>
<evidence type="ECO:0000256" key="7">
    <source>
        <dbReference type="ARBA" id="ARBA00023180"/>
    </source>
</evidence>
<evidence type="ECO:0000256" key="8">
    <source>
        <dbReference type="ARBA" id="ARBA00031934"/>
    </source>
</evidence>
<evidence type="ECO:0000313" key="12">
    <source>
        <dbReference type="Proteomes" id="UP000189513"/>
    </source>
</evidence>
<feature type="compositionally biased region" description="Low complexity" evidence="9">
    <location>
        <begin position="315"/>
        <end position="327"/>
    </location>
</feature>
<dbReference type="EMBL" id="LK052887">
    <property type="protein sequence ID" value="CDR38599.1"/>
    <property type="molecule type" value="Genomic_DNA"/>
</dbReference>
<keyword evidence="5" id="KW-0378">Hydrolase</keyword>
<evidence type="ECO:0000256" key="1">
    <source>
        <dbReference type="ARBA" id="ARBA00010758"/>
    </source>
</evidence>
<dbReference type="PRINTS" id="PR00414">
    <property type="entry name" value="PPTHIESTRASE"/>
</dbReference>
<evidence type="ECO:0000256" key="2">
    <source>
        <dbReference type="ARBA" id="ARBA00012423"/>
    </source>
</evidence>
<dbReference type="GO" id="GO:0008474">
    <property type="term" value="F:palmitoyl-(protein) hydrolase activity"/>
    <property type="evidence" value="ECO:0007669"/>
    <property type="project" value="UniProtKB-EC"/>
</dbReference>
<dbReference type="InterPro" id="IPR002472">
    <property type="entry name" value="Palm_thioest"/>
</dbReference>
<sequence length="344" mass="39212">MYINRKLVEALAASNIMKRLAGPNDDDRPVVFWHGMGDSYNSTAMQRVFNVVHDERPDKFVHSVFIDPDDSKDQQAGLVGKVEDQIETVCQQLKSVPELENGFDFIGFSQGGLFARAAIEKCDLKVHTLVTFGSPHAGVKDLPLCNDGDWLCKRRNAFLKKQVWKDSVQGSVISAQYFRDPQDYDNYLEHSSFLADANNERPGQRNETYVENLSRLNRLVLVQFDKDDTLVDKSSAWFYDEDRITGLTIPFNESDFYQYDCVGLKKLYDENRIDYLSIDDRHMAISDDFIRDIVNTYLGKPWLAGDNDEEGQTISTSEPNNSPKSSSSVLSRISAILWSWMNLS</sequence>
<evidence type="ECO:0000256" key="6">
    <source>
        <dbReference type="ARBA" id="ARBA00023157"/>
    </source>
</evidence>
<dbReference type="AlphaFoldDB" id="A0A061ATB3"/>
<dbReference type="Pfam" id="PF02089">
    <property type="entry name" value="Palm_thioest"/>
    <property type="match status" value="1"/>
</dbReference>
<dbReference type="Proteomes" id="UP000189513">
    <property type="component" value="Unassembled WGS sequence"/>
</dbReference>
<dbReference type="EC" id="3.1.2.22" evidence="2"/>
<keyword evidence="12" id="KW-1185">Reference proteome</keyword>
<keyword evidence="4" id="KW-0732">Signal</keyword>
<dbReference type="EMBL" id="MPUK01000001">
    <property type="protein sequence ID" value="ONH70027.1"/>
    <property type="molecule type" value="Genomic_DNA"/>
</dbReference>
<dbReference type="VEuPathDB" id="FungiDB:BON22_0180"/>
<reference evidence="11" key="3">
    <citation type="submission" date="2017-01" db="EMBL/GenBank/DDBJ databases">
        <authorList>
            <person name="Mah S.A."/>
            <person name="Swanson W.J."/>
            <person name="Moy G.W."/>
            <person name="Vacquier V.D."/>
        </authorList>
    </citation>
    <scope>NUCLEOTIDE SEQUENCE [LARGE SCALE GENOMIC DNA]</scope>
    <source>
        <strain evidence="11">65</strain>
    </source>
</reference>
<evidence type="ECO:0000256" key="9">
    <source>
        <dbReference type="SAM" id="MobiDB-lite"/>
    </source>
</evidence>
<feature type="region of interest" description="Disordered" evidence="9">
    <location>
        <begin position="308"/>
        <end position="327"/>
    </location>
</feature>
<keyword evidence="7" id="KW-0325">Glycoprotein</keyword>
<proteinExistence type="inferred from homology"/>
<dbReference type="PANTHER" id="PTHR11247">
    <property type="entry name" value="PALMITOYL-PROTEIN THIOESTERASE/DOLICHYLDIPHOSPHATASE 1"/>
    <property type="match status" value="1"/>
</dbReference>
<dbReference type="InterPro" id="IPR029058">
    <property type="entry name" value="AB_hydrolase_fold"/>
</dbReference>
<evidence type="ECO:0000256" key="3">
    <source>
        <dbReference type="ARBA" id="ARBA00014212"/>
    </source>
</evidence>
<reference evidence="10" key="1">
    <citation type="journal article" date="2014" name="Genome Announc.">
        <title>Genome sequence of the yeast Cyberlindnera fabianii (Hansenula fabianii).</title>
        <authorList>
            <person name="Freel K.C."/>
            <person name="Sarilar V."/>
            <person name="Neuveglise C."/>
            <person name="Devillers H."/>
            <person name="Friedrich A."/>
            <person name="Schacherer J."/>
        </authorList>
    </citation>
    <scope>NUCLEOTIDE SEQUENCE</scope>
    <source>
        <strain evidence="10">YJS4271</strain>
    </source>
</reference>
<evidence type="ECO:0000313" key="10">
    <source>
        <dbReference type="EMBL" id="CDR38599.1"/>
    </source>
</evidence>